<dbReference type="Pfam" id="PF00249">
    <property type="entry name" value="Myb_DNA-binding"/>
    <property type="match status" value="1"/>
</dbReference>
<dbReference type="GO" id="GO:0003677">
    <property type="term" value="F:DNA binding"/>
    <property type="evidence" value="ECO:0007669"/>
    <property type="project" value="InterPro"/>
</dbReference>
<name>A0A151SZJ6_CAJCA</name>
<evidence type="ECO:0000259" key="6">
    <source>
        <dbReference type="PROSITE" id="PS51293"/>
    </source>
</evidence>
<dbReference type="PANTHER" id="PTHR44042:SF15">
    <property type="entry name" value="DUPLICATED HOMEODOMAIN-LIKE SUPERFAMILY PROTEIN"/>
    <property type="match status" value="1"/>
</dbReference>
<evidence type="ECO:0000256" key="3">
    <source>
        <dbReference type="ARBA" id="ARBA00023163"/>
    </source>
</evidence>
<evidence type="ECO:0000256" key="4">
    <source>
        <dbReference type="ARBA" id="ARBA00023242"/>
    </source>
</evidence>
<dbReference type="InterPro" id="IPR009057">
    <property type="entry name" value="Homeodomain-like_sf"/>
</dbReference>
<proteinExistence type="predicted"/>
<keyword evidence="4" id="KW-0539">Nucleus</keyword>
<dbReference type="InterPro" id="IPR017884">
    <property type="entry name" value="SANT_dom"/>
</dbReference>
<dbReference type="InterPro" id="IPR001005">
    <property type="entry name" value="SANT/Myb"/>
</dbReference>
<dbReference type="SMART" id="SM00717">
    <property type="entry name" value="SANT"/>
    <property type="match status" value="1"/>
</dbReference>
<evidence type="ECO:0000259" key="5">
    <source>
        <dbReference type="PROSITE" id="PS50090"/>
    </source>
</evidence>
<evidence type="ECO:0000256" key="1">
    <source>
        <dbReference type="ARBA" id="ARBA00004123"/>
    </source>
</evidence>
<feature type="domain" description="Myb-like" evidence="5">
    <location>
        <begin position="99"/>
        <end position="150"/>
    </location>
</feature>
<dbReference type="NCBIfam" id="TIGR01557">
    <property type="entry name" value="myb_SHAQKYF"/>
    <property type="match status" value="1"/>
</dbReference>
<reference evidence="8 9" key="1">
    <citation type="journal article" date="2012" name="Nat. Biotechnol.">
        <title>Draft genome sequence of pigeonpea (Cajanus cajan), an orphan legume crop of resource-poor farmers.</title>
        <authorList>
            <person name="Varshney R.K."/>
            <person name="Chen W."/>
            <person name="Li Y."/>
            <person name="Bharti A.K."/>
            <person name="Saxena R.K."/>
            <person name="Schlueter J.A."/>
            <person name="Donoghue M.T."/>
            <person name="Azam S."/>
            <person name="Fan G."/>
            <person name="Whaley A.M."/>
            <person name="Farmer A.D."/>
            <person name="Sheridan J."/>
            <person name="Iwata A."/>
            <person name="Tuteja R."/>
            <person name="Penmetsa R.V."/>
            <person name="Wu W."/>
            <person name="Upadhyaya H.D."/>
            <person name="Yang S.P."/>
            <person name="Shah T."/>
            <person name="Saxena K.B."/>
            <person name="Michael T."/>
            <person name="McCombie W.R."/>
            <person name="Yang B."/>
            <person name="Zhang G."/>
            <person name="Yang H."/>
            <person name="Wang J."/>
            <person name="Spillane C."/>
            <person name="Cook D.R."/>
            <person name="May G.D."/>
            <person name="Xu X."/>
            <person name="Jackson S.A."/>
        </authorList>
    </citation>
    <scope>NUCLEOTIDE SEQUENCE [LARGE SCALE GENOMIC DNA]</scope>
    <source>
        <strain evidence="9">cv. Asha</strain>
    </source>
</reference>
<dbReference type="SUPFAM" id="SSF46689">
    <property type="entry name" value="Homeodomain-like"/>
    <property type="match status" value="1"/>
</dbReference>
<sequence length="204" mass="24300">MSLQEQPSNTTTQCKEYIHWTQEQHRQHYHNGGKGPDQGLQIIENELMKDDLEKQCENIENYTMIFNDYHRLMTNLQEQSFNTVNQVLIKSSEDSPLLVQRKKFTRWTDDEHRLFLDGLEKYGKGNWKEISRYIVTKSKSQVSSHAQKYFLRKNAQKKRRSIHDTTLEDIDRKVSSRIYQQNRVLPTPNCAMQPQNMQQAQYMS</sequence>
<feature type="domain" description="HTH myb-type" evidence="7">
    <location>
        <begin position="100"/>
        <end position="154"/>
    </location>
</feature>
<dbReference type="Proteomes" id="UP000075243">
    <property type="component" value="Chromosome 10"/>
</dbReference>
<evidence type="ECO:0000259" key="7">
    <source>
        <dbReference type="PROSITE" id="PS51294"/>
    </source>
</evidence>
<dbReference type="CDD" id="cd00167">
    <property type="entry name" value="SANT"/>
    <property type="match status" value="1"/>
</dbReference>
<keyword evidence="2" id="KW-0805">Transcription regulation</keyword>
<dbReference type="PROSITE" id="PS51293">
    <property type="entry name" value="SANT"/>
    <property type="match status" value="1"/>
</dbReference>
<protein>
    <submittedName>
        <fullName evidence="8">Myb-like protein J</fullName>
    </submittedName>
</protein>
<dbReference type="GO" id="GO:0005634">
    <property type="term" value="C:nucleus"/>
    <property type="evidence" value="ECO:0007669"/>
    <property type="project" value="UniProtKB-SubCell"/>
</dbReference>
<dbReference type="EMBL" id="CM003612">
    <property type="protein sequence ID" value="KYP60161.1"/>
    <property type="molecule type" value="Genomic_DNA"/>
</dbReference>
<keyword evidence="9" id="KW-1185">Reference proteome</keyword>
<evidence type="ECO:0000256" key="2">
    <source>
        <dbReference type="ARBA" id="ARBA00023015"/>
    </source>
</evidence>
<keyword evidence="3" id="KW-0804">Transcription</keyword>
<dbReference type="InterPro" id="IPR017930">
    <property type="entry name" value="Myb_dom"/>
</dbReference>
<dbReference type="AlphaFoldDB" id="A0A151SZJ6"/>
<organism evidence="8 9">
    <name type="scientific">Cajanus cajan</name>
    <name type="common">Pigeon pea</name>
    <name type="synonym">Cajanus indicus</name>
    <dbReference type="NCBI Taxonomy" id="3821"/>
    <lineage>
        <taxon>Eukaryota</taxon>
        <taxon>Viridiplantae</taxon>
        <taxon>Streptophyta</taxon>
        <taxon>Embryophyta</taxon>
        <taxon>Tracheophyta</taxon>
        <taxon>Spermatophyta</taxon>
        <taxon>Magnoliopsida</taxon>
        <taxon>eudicotyledons</taxon>
        <taxon>Gunneridae</taxon>
        <taxon>Pentapetalae</taxon>
        <taxon>rosids</taxon>
        <taxon>fabids</taxon>
        <taxon>Fabales</taxon>
        <taxon>Fabaceae</taxon>
        <taxon>Papilionoideae</taxon>
        <taxon>50 kb inversion clade</taxon>
        <taxon>NPAAA clade</taxon>
        <taxon>indigoferoid/millettioid clade</taxon>
        <taxon>Phaseoleae</taxon>
        <taxon>Cajanus</taxon>
    </lineage>
</organism>
<evidence type="ECO:0000313" key="9">
    <source>
        <dbReference type="Proteomes" id="UP000075243"/>
    </source>
</evidence>
<gene>
    <name evidence="8" type="ORF">KK1_015609</name>
</gene>
<feature type="domain" description="SANT" evidence="6">
    <location>
        <begin position="102"/>
        <end position="154"/>
    </location>
</feature>
<dbReference type="Gramene" id="C.cajan_15171.t">
    <property type="protein sequence ID" value="C.cajan_15171.t"/>
    <property type="gene ID" value="C.cajan_15171"/>
</dbReference>
<dbReference type="PROSITE" id="PS51294">
    <property type="entry name" value="HTH_MYB"/>
    <property type="match status" value="1"/>
</dbReference>
<accession>A0A151SZJ6</accession>
<evidence type="ECO:0000313" key="8">
    <source>
        <dbReference type="EMBL" id="KYP60161.1"/>
    </source>
</evidence>
<dbReference type="PROSITE" id="PS50090">
    <property type="entry name" value="MYB_LIKE"/>
    <property type="match status" value="1"/>
</dbReference>
<comment type="subcellular location">
    <subcellularLocation>
        <location evidence="1">Nucleus</location>
    </subcellularLocation>
</comment>
<dbReference type="InterPro" id="IPR006447">
    <property type="entry name" value="Myb_dom_plants"/>
</dbReference>
<dbReference type="PANTHER" id="PTHR44042">
    <property type="entry name" value="DUPLICATED HOMEODOMAIN-LIKE SUPERFAMILY PROTEIN-RELATED"/>
    <property type="match status" value="1"/>
</dbReference>
<dbReference type="Gene3D" id="1.10.10.60">
    <property type="entry name" value="Homeodomain-like"/>
    <property type="match status" value="1"/>
</dbReference>